<sequence length="239" mass="27462">MRRKTAITLGFIILASIVFIYIFAKSTSQKLIKLDFIKENLSETPLPNLIYQNTKDIIRENSLDGITQIFYSIVADSDEQIYSYLIINGRYYDLGKVSYDAIHLEDYFLYPTHITSENTVYKWMTLLGANYSRSNYIMIKNGIPYLIMSIDGNTFEQDIDNDGEIETVSTYGTAAETIIYEWDIANKGISFANLNKALNSLSVVFLSGKNQFEAYIQNVKGKYTSILYKYEKGMLYPEK</sequence>
<accession>A0A140KZ81</accession>
<protein>
    <submittedName>
        <fullName evidence="2">Uncharacterized protein</fullName>
    </submittedName>
</protein>
<dbReference type="PATRIC" id="fig|520762.4.peg.3381"/>
<dbReference type="AlphaFoldDB" id="A0A140KZ81"/>
<evidence type="ECO:0000313" key="3">
    <source>
        <dbReference type="Proteomes" id="UP000070456"/>
    </source>
</evidence>
<evidence type="ECO:0000256" key="1">
    <source>
        <dbReference type="SAM" id="Phobius"/>
    </source>
</evidence>
<dbReference type="EMBL" id="LOEE01000103">
    <property type="protein sequence ID" value="KXG73606.1"/>
    <property type="molecule type" value="Genomic_DNA"/>
</dbReference>
<keyword evidence="1" id="KW-1133">Transmembrane helix</keyword>
<gene>
    <name evidence="2" type="ORF">AN619_30660</name>
</gene>
<feature type="transmembrane region" description="Helical" evidence="1">
    <location>
        <begin position="6"/>
        <end position="24"/>
    </location>
</feature>
<dbReference type="OrthoDB" id="2381224at2"/>
<reference evidence="2 3" key="1">
    <citation type="submission" date="2015-12" db="EMBL/GenBank/DDBJ databases">
        <title>Draft genome sequence of the thermoanaerobe Thermotalea metallivorans, an isolate from the runoff channel of the Great Artesian Basin, Australia.</title>
        <authorList>
            <person name="Patel B.K."/>
        </authorList>
    </citation>
    <scope>NUCLEOTIDE SEQUENCE [LARGE SCALE GENOMIC DNA]</scope>
    <source>
        <strain evidence="2 3">B2-1</strain>
    </source>
</reference>
<keyword evidence="1" id="KW-0812">Transmembrane</keyword>
<dbReference type="RefSeq" id="WP_068558124.1">
    <property type="nucleotide sequence ID" value="NZ_LOEE01000103.1"/>
</dbReference>
<organism evidence="2 3">
    <name type="scientific">Thermotalea metallivorans</name>
    <dbReference type="NCBI Taxonomy" id="520762"/>
    <lineage>
        <taxon>Bacteria</taxon>
        <taxon>Bacillati</taxon>
        <taxon>Bacillota</taxon>
        <taxon>Clostridia</taxon>
        <taxon>Peptostreptococcales</taxon>
        <taxon>Thermotaleaceae</taxon>
        <taxon>Thermotalea</taxon>
    </lineage>
</organism>
<proteinExistence type="predicted"/>
<name>A0A140KZ81_9FIRM</name>
<evidence type="ECO:0000313" key="2">
    <source>
        <dbReference type="EMBL" id="KXG73606.1"/>
    </source>
</evidence>
<dbReference type="Proteomes" id="UP000070456">
    <property type="component" value="Unassembled WGS sequence"/>
</dbReference>
<keyword evidence="1" id="KW-0472">Membrane</keyword>
<keyword evidence="3" id="KW-1185">Reference proteome</keyword>
<comment type="caution">
    <text evidence="2">The sequence shown here is derived from an EMBL/GenBank/DDBJ whole genome shotgun (WGS) entry which is preliminary data.</text>
</comment>